<evidence type="ECO:0000256" key="1">
    <source>
        <dbReference type="SAM" id="Phobius"/>
    </source>
</evidence>
<dbReference type="AlphaFoldDB" id="A0A0S6UGG7"/>
<reference evidence="2" key="1">
    <citation type="journal article" date="2014" name="Gene">
        <title>Genome-guided analysis of transformation efficiency and carbon dioxide assimilation by Moorella thermoacetica Y72.</title>
        <authorList>
            <person name="Tsukahara K."/>
            <person name="Kita A."/>
            <person name="Nakashimada Y."/>
            <person name="Hoshino T."/>
            <person name="Murakami K."/>
        </authorList>
    </citation>
    <scope>NUCLEOTIDE SEQUENCE [LARGE SCALE GENOMIC DNA]</scope>
    <source>
        <strain evidence="2">Y72</strain>
    </source>
</reference>
<feature type="transmembrane region" description="Helical" evidence="1">
    <location>
        <begin position="7"/>
        <end position="28"/>
    </location>
</feature>
<proteinExistence type="predicted"/>
<evidence type="ECO:0000313" key="2">
    <source>
        <dbReference type="EMBL" id="GAF27309.1"/>
    </source>
</evidence>
<dbReference type="EMBL" id="DF238840">
    <property type="protein sequence ID" value="GAF27309.1"/>
    <property type="molecule type" value="Genomic_DNA"/>
</dbReference>
<organism evidence="2">
    <name type="scientific">Moorella thermoacetica Y72</name>
    <dbReference type="NCBI Taxonomy" id="1325331"/>
    <lineage>
        <taxon>Bacteria</taxon>
        <taxon>Bacillati</taxon>
        <taxon>Bacillota</taxon>
        <taxon>Clostridia</taxon>
        <taxon>Neomoorellales</taxon>
        <taxon>Neomoorellaceae</taxon>
        <taxon>Neomoorella</taxon>
    </lineage>
</organism>
<keyword evidence="1" id="KW-0472">Membrane</keyword>
<keyword evidence="1" id="KW-0812">Transmembrane</keyword>
<protein>
    <submittedName>
        <fullName evidence="2">Uncharacterized protein conserved in bacteria</fullName>
    </submittedName>
</protein>
<dbReference type="RefSeq" id="WP_025775068.1">
    <property type="nucleotide sequence ID" value="NZ_DF238840.1"/>
</dbReference>
<sequence>MSVLDRALLALFALITAILAGIFLAVIAGWSVPLDLFELSLLNNDYRLLAGVVALIFLLLAMRFLLGSLRLAQAGEGRAVIKAADLGLVSISLPALEHLVTRAARQVKGVREIRPRLNYGPEGLAIRLNITVNPDRNLPEMAAELQEKVREYVIATAGLEVPEVQVRINGIFQEGQRRVE</sequence>
<feature type="transmembrane region" description="Helical" evidence="1">
    <location>
        <begin position="48"/>
        <end position="66"/>
    </location>
</feature>
<accession>A0A0S6UGG7</accession>
<keyword evidence="1" id="KW-1133">Transmembrane helix</keyword>
<name>A0A0S6UGG7_NEOTH</name>
<dbReference type="NCBIfam" id="NF033218">
    <property type="entry name" value="anchor_AmaP"/>
    <property type="match status" value="1"/>
</dbReference>
<dbReference type="Proteomes" id="UP000063718">
    <property type="component" value="Unassembled WGS sequence"/>
</dbReference>
<gene>
    <name evidence="2" type="ORF">MTY_2650</name>
</gene>